<feature type="compositionally biased region" description="Low complexity" evidence="1">
    <location>
        <begin position="184"/>
        <end position="206"/>
    </location>
</feature>
<evidence type="ECO:0000256" key="1">
    <source>
        <dbReference type="SAM" id="MobiDB-lite"/>
    </source>
</evidence>
<keyword evidence="3" id="KW-1185">Reference proteome</keyword>
<evidence type="ECO:0000313" key="3">
    <source>
        <dbReference type="Proteomes" id="UP000799537"/>
    </source>
</evidence>
<name>A0A6A6D663_ZASCE</name>
<organism evidence="2 3">
    <name type="scientific">Zasmidium cellare ATCC 36951</name>
    <dbReference type="NCBI Taxonomy" id="1080233"/>
    <lineage>
        <taxon>Eukaryota</taxon>
        <taxon>Fungi</taxon>
        <taxon>Dikarya</taxon>
        <taxon>Ascomycota</taxon>
        <taxon>Pezizomycotina</taxon>
        <taxon>Dothideomycetes</taxon>
        <taxon>Dothideomycetidae</taxon>
        <taxon>Mycosphaerellales</taxon>
        <taxon>Mycosphaerellaceae</taxon>
        <taxon>Zasmidium</taxon>
    </lineage>
</organism>
<reference evidence="2" key="1">
    <citation type="journal article" date="2020" name="Stud. Mycol.">
        <title>101 Dothideomycetes genomes: a test case for predicting lifestyles and emergence of pathogens.</title>
        <authorList>
            <person name="Haridas S."/>
            <person name="Albert R."/>
            <person name="Binder M."/>
            <person name="Bloem J."/>
            <person name="Labutti K."/>
            <person name="Salamov A."/>
            <person name="Andreopoulos B."/>
            <person name="Baker S."/>
            <person name="Barry K."/>
            <person name="Bills G."/>
            <person name="Bluhm B."/>
            <person name="Cannon C."/>
            <person name="Castanera R."/>
            <person name="Culley D."/>
            <person name="Daum C."/>
            <person name="Ezra D."/>
            <person name="Gonzalez J."/>
            <person name="Henrissat B."/>
            <person name="Kuo A."/>
            <person name="Liang C."/>
            <person name="Lipzen A."/>
            <person name="Lutzoni F."/>
            <person name="Magnuson J."/>
            <person name="Mondo S."/>
            <person name="Nolan M."/>
            <person name="Ohm R."/>
            <person name="Pangilinan J."/>
            <person name="Park H.-J."/>
            <person name="Ramirez L."/>
            <person name="Alfaro M."/>
            <person name="Sun H."/>
            <person name="Tritt A."/>
            <person name="Yoshinaga Y."/>
            <person name="Zwiers L.-H."/>
            <person name="Turgeon B."/>
            <person name="Goodwin S."/>
            <person name="Spatafora J."/>
            <person name="Crous P."/>
            <person name="Grigoriev I."/>
        </authorList>
    </citation>
    <scope>NUCLEOTIDE SEQUENCE</scope>
    <source>
        <strain evidence="2">ATCC 36951</strain>
    </source>
</reference>
<protein>
    <submittedName>
        <fullName evidence="2">Uncharacterized protein</fullName>
    </submittedName>
</protein>
<feature type="region of interest" description="Disordered" evidence="1">
    <location>
        <begin position="51"/>
        <end position="78"/>
    </location>
</feature>
<dbReference type="GeneID" id="54564255"/>
<feature type="region of interest" description="Disordered" evidence="1">
    <location>
        <begin position="1"/>
        <end position="22"/>
    </location>
</feature>
<gene>
    <name evidence="2" type="ORF">M409DRAFT_48585</name>
</gene>
<feature type="region of interest" description="Disordered" evidence="1">
    <location>
        <begin position="152"/>
        <end position="171"/>
    </location>
</feature>
<feature type="region of interest" description="Disordered" evidence="1">
    <location>
        <begin position="184"/>
        <end position="230"/>
    </location>
</feature>
<feature type="compositionally biased region" description="Acidic residues" evidence="1">
    <location>
        <begin position="1"/>
        <end position="12"/>
    </location>
</feature>
<dbReference type="RefSeq" id="XP_033674528.1">
    <property type="nucleotide sequence ID" value="XM_033810983.1"/>
</dbReference>
<feature type="compositionally biased region" description="Polar residues" evidence="1">
    <location>
        <begin position="207"/>
        <end position="230"/>
    </location>
</feature>
<proteinExistence type="predicted"/>
<feature type="compositionally biased region" description="Basic and acidic residues" evidence="1">
    <location>
        <begin position="13"/>
        <end position="22"/>
    </location>
</feature>
<dbReference type="AlphaFoldDB" id="A0A6A6D663"/>
<sequence>MTEDDEEEEIEDKWEATDGKRRKEMWRMLDQPSASPRRGCQGYVPIFSAFSTESNNQSRRHPRCTSVPPHTHSTETCWPATPKHLAQHKAPNHRRPLIKQGGQAAPISNSRQLYSTKQHKVHPPTSNLLSKAVAAAKTSQWILDNSLPSASHAVDQKKEVPPQNRIPSTETASVNEIRMLHPTPAASHPKATTHTTHTHQSQETTSDATNTKPCNVSATRRLTWQHPSSH</sequence>
<dbReference type="Proteomes" id="UP000799537">
    <property type="component" value="Unassembled WGS sequence"/>
</dbReference>
<evidence type="ECO:0000313" key="2">
    <source>
        <dbReference type="EMBL" id="KAF2173639.1"/>
    </source>
</evidence>
<dbReference type="EMBL" id="ML993579">
    <property type="protein sequence ID" value="KAF2173639.1"/>
    <property type="molecule type" value="Genomic_DNA"/>
</dbReference>
<accession>A0A6A6D663</accession>